<dbReference type="GO" id="GO:0005506">
    <property type="term" value="F:iron ion binding"/>
    <property type="evidence" value="ECO:0007669"/>
    <property type="project" value="InterPro"/>
</dbReference>
<proteinExistence type="predicted"/>
<comment type="caution">
    <text evidence="1">The sequence shown here is derived from an EMBL/GenBank/DDBJ whole genome shotgun (WGS) entry which is preliminary data.</text>
</comment>
<dbReference type="GO" id="GO:0020037">
    <property type="term" value="F:heme binding"/>
    <property type="evidence" value="ECO:0007669"/>
    <property type="project" value="InterPro"/>
</dbReference>
<dbReference type="Pfam" id="PF00067">
    <property type="entry name" value="p450"/>
    <property type="match status" value="1"/>
</dbReference>
<dbReference type="GO" id="GO:0004497">
    <property type="term" value="F:monooxygenase activity"/>
    <property type="evidence" value="ECO:0007669"/>
    <property type="project" value="InterPro"/>
</dbReference>
<dbReference type="Proteomes" id="UP000572817">
    <property type="component" value="Unassembled WGS sequence"/>
</dbReference>
<protein>
    <recommendedName>
        <fullName evidence="3">Cytochrome p450 protein</fullName>
    </recommendedName>
</protein>
<dbReference type="SUPFAM" id="SSF48264">
    <property type="entry name" value="Cytochrome P450"/>
    <property type="match status" value="1"/>
</dbReference>
<dbReference type="InterPro" id="IPR036396">
    <property type="entry name" value="Cyt_P450_sf"/>
</dbReference>
<dbReference type="GO" id="GO:0016705">
    <property type="term" value="F:oxidoreductase activity, acting on paired donors, with incorporation or reduction of molecular oxygen"/>
    <property type="evidence" value="ECO:0007669"/>
    <property type="project" value="InterPro"/>
</dbReference>
<evidence type="ECO:0000313" key="1">
    <source>
        <dbReference type="EMBL" id="KAF4309703.1"/>
    </source>
</evidence>
<reference evidence="1" key="1">
    <citation type="submission" date="2020-04" db="EMBL/GenBank/DDBJ databases">
        <title>Genome Assembly and Annotation of Botryosphaeria dothidea sdau 11-99, a Latent Pathogen of Apple Fruit Ring Rot in China.</title>
        <authorList>
            <person name="Yu C."/>
            <person name="Diao Y."/>
            <person name="Lu Q."/>
            <person name="Zhao J."/>
            <person name="Cui S."/>
            <person name="Peng C."/>
            <person name="He B."/>
            <person name="Liu H."/>
        </authorList>
    </citation>
    <scope>NUCLEOTIDE SEQUENCE [LARGE SCALE GENOMIC DNA]</scope>
    <source>
        <strain evidence="1">Sdau11-99</strain>
    </source>
</reference>
<dbReference type="EMBL" id="WWBZ02000016">
    <property type="protein sequence ID" value="KAF4309703.1"/>
    <property type="molecule type" value="Genomic_DNA"/>
</dbReference>
<dbReference type="AlphaFoldDB" id="A0A8H4N751"/>
<accession>A0A8H4N751</accession>
<keyword evidence="2" id="KW-1185">Reference proteome</keyword>
<evidence type="ECO:0000313" key="2">
    <source>
        <dbReference type="Proteomes" id="UP000572817"/>
    </source>
</evidence>
<dbReference type="Gene3D" id="1.10.630.10">
    <property type="entry name" value="Cytochrome P450"/>
    <property type="match status" value="1"/>
</dbReference>
<sequence length="255" mass="28975">MLPVFARQNLLAQSDIIFVHLMEFMEKLHAHDQKKQSMDAFDGLNLANKLFKADLAFNRKYEMVKTREKDHIYAKHMDGATFLGALRAFIPFLDTFNSLVPIMSLRTLYEDEEESLKYPREALNSWKEQRKAGELDLTRPDFLNKIILNGEQNPEEALTDEQIIAEIQEVMVAGSDTTAIAADKLYEELKEAFPGGINDITVMKVEALPLARIQLALYISAIIREFSIEVAEGTTSESMIQVDTLTEVGFRLQLA</sequence>
<dbReference type="OrthoDB" id="1470350at2759"/>
<evidence type="ECO:0008006" key="3">
    <source>
        <dbReference type="Google" id="ProtNLM"/>
    </source>
</evidence>
<gene>
    <name evidence="1" type="ORF">GTA08_BOTSDO02035</name>
</gene>
<organism evidence="1 2">
    <name type="scientific">Botryosphaeria dothidea</name>
    <dbReference type="NCBI Taxonomy" id="55169"/>
    <lineage>
        <taxon>Eukaryota</taxon>
        <taxon>Fungi</taxon>
        <taxon>Dikarya</taxon>
        <taxon>Ascomycota</taxon>
        <taxon>Pezizomycotina</taxon>
        <taxon>Dothideomycetes</taxon>
        <taxon>Dothideomycetes incertae sedis</taxon>
        <taxon>Botryosphaeriales</taxon>
        <taxon>Botryosphaeriaceae</taxon>
        <taxon>Botryosphaeria</taxon>
    </lineage>
</organism>
<dbReference type="InterPro" id="IPR001128">
    <property type="entry name" value="Cyt_P450"/>
</dbReference>
<name>A0A8H4N751_9PEZI</name>